<dbReference type="CDD" id="cd05015">
    <property type="entry name" value="SIS_PGI_1"/>
    <property type="match status" value="1"/>
</dbReference>
<dbReference type="InterPro" id="IPR018189">
    <property type="entry name" value="Phosphoglucose_isomerase_CS"/>
</dbReference>
<dbReference type="EC" id="5.3.1.9" evidence="8"/>
<evidence type="ECO:0000256" key="3">
    <source>
        <dbReference type="ARBA" id="ARBA00022432"/>
    </source>
</evidence>
<evidence type="ECO:0000256" key="9">
    <source>
        <dbReference type="RuleBase" id="RU000612"/>
    </source>
</evidence>
<dbReference type="InterPro" id="IPR046348">
    <property type="entry name" value="SIS_dom_sf"/>
</dbReference>
<dbReference type="PROSITE" id="PS51463">
    <property type="entry name" value="P_GLUCOSE_ISOMERASE_3"/>
    <property type="match status" value="1"/>
</dbReference>
<comment type="catalytic activity">
    <reaction evidence="7 8 9">
        <text>alpha-D-glucose 6-phosphate = beta-D-fructose 6-phosphate</text>
        <dbReference type="Rhea" id="RHEA:11816"/>
        <dbReference type="ChEBI" id="CHEBI:57634"/>
        <dbReference type="ChEBI" id="CHEBI:58225"/>
        <dbReference type="EC" id="5.3.1.9"/>
    </reaction>
</comment>
<comment type="subcellular location">
    <subcellularLocation>
        <location evidence="8">Cytoplasm</location>
    </subcellularLocation>
</comment>
<comment type="pathway">
    <text evidence="1 8 9">Carbohydrate degradation; glycolysis; D-glyceraldehyde 3-phosphate and glycerone phosphate from D-glucose: step 2/4.</text>
</comment>
<feature type="active site" description="Proton donor" evidence="8">
    <location>
        <position position="287"/>
    </location>
</feature>
<dbReference type="PANTHER" id="PTHR11469">
    <property type="entry name" value="GLUCOSE-6-PHOSPHATE ISOMERASE"/>
    <property type="match status" value="1"/>
</dbReference>
<comment type="pathway">
    <text evidence="8">Carbohydrate biosynthesis; gluconeogenesis.</text>
</comment>
<dbReference type="GO" id="GO:0005829">
    <property type="term" value="C:cytosol"/>
    <property type="evidence" value="ECO:0007669"/>
    <property type="project" value="TreeGrafter"/>
</dbReference>
<dbReference type="GO" id="GO:0097367">
    <property type="term" value="F:carbohydrate derivative binding"/>
    <property type="evidence" value="ECO:0007669"/>
    <property type="project" value="InterPro"/>
</dbReference>
<keyword evidence="4 8" id="KW-0963">Cytoplasm</keyword>
<dbReference type="InterPro" id="IPR035482">
    <property type="entry name" value="SIS_PGI_2"/>
</dbReference>
<evidence type="ECO:0000313" key="11">
    <source>
        <dbReference type="Proteomes" id="UP000231912"/>
    </source>
</evidence>
<dbReference type="UniPathway" id="UPA00138"/>
<proteinExistence type="inferred from homology"/>
<keyword evidence="5 8" id="KW-0324">Glycolysis</keyword>
<keyword evidence="6 8" id="KW-0413">Isomerase</keyword>
<comment type="caution">
    <text evidence="8">Lacks conserved residue(s) required for the propagation of feature annotation.</text>
</comment>
<evidence type="ECO:0000256" key="6">
    <source>
        <dbReference type="ARBA" id="ARBA00023235"/>
    </source>
</evidence>
<comment type="caution">
    <text evidence="10">The sequence shown here is derived from an EMBL/GenBank/DDBJ whole genome shotgun (WGS) entry which is preliminary data.</text>
</comment>
<dbReference type="RefSeq" id="WP_100757864.1">
    <property type="nucleotide sequence ID" value="NZ_NPDT01000001.1"/>
</dbReference>
<dbReference type="InterPro" id="IPR001672">
    <property type="entry name" value="G6P_Isomerase"/>
</dbReference>
<keyword evidence="3 8" id="KW-0312">Gluconeogenesis</keyword>
<dbReference type="CDD" id="cd05016">
    <property type="entry name" value="SIS_PGI_2"/>
    <property type="match status" value="1"/>
</dbReference>
<evidence type="ECO:0000256" key="4">
    <source>
        <dbReference type="ARBA" id="ARBA00022490"/>
    </source>
</evidence>
<comment type="similarity">
    <text evidence="2 8 9">Belongs to the GPI family.</text>
</comment>
<organism evidence="10 11">
    <name type="scientific">Leptospira wolffii</name>
    <dbReference type="NCBI Taxonomy" id="409998"/>
    <lineage>
        <taxon>Bacteria</taxon>
        <taxon>Pseudomonadati</taxon>
        <taxon>Spirochaetota</taxon>
        <taxon>Spirochaetia</taxon>
        <taxon>Leptospirales</taxon>
        <taxon>Leptospiraceae</taxon>
        <taxon>Leptospira</taxon>
    </lineage>
</organism>
<dbReference type="GO" id="GO:0051156">
    <property type="term" value="P:glucose 6-phosphate metabolic process"/>
    <property type="evidence" value="ECO:0007669"/>
    <property type="project" value="TreeGrafter"/>
</dbReference>
<dbReference type="PANTHER" id="PTHR11469:SF1">
    <property type="entry name" value="GLUCOSE-6-PHOSPHATE ISOMERASE"/>
    <property type="match status" value="1"/>
</dbReference>
<dbReference type="Pfam" id="PF00342">
    <property type="entry name" value="PGI"/>
    <property type="match status" value="1"/>
</dbReference>
<dbReference type="AlphaFoldDB" id="A0A2M9ZG45"/>
<gene>
    <name evidence="8" type="primary">pgi</name>
    <name evidence="10" type="ORF">CH371_04825</name>
</gene>
<dbReference type="PROSITE" id="PS00765">
    <property type="entry name" value="P_GLUCOSE_ISOMERASE_1"/>
    <property type="match status" value="1"/>
</dbReference>
<comment type="function">
    <text evidence="8">Catalyzes the reversible isomerization of glucose-6-phosphate to fructose-6-phosphate.</text>
</comment>
<dbReference type="GO" id="GO:0006094">
    <property type="term" value="P:gluconeogenesis"/>
    <property type="evidence" value="ECO:0007669"/>
    <property type="project" value="UniProtKB-UniRule"/>
</dbReference>
<feature type="active site" evidence="8">
    <location>
        <position position="422"/>
    </location>
</feature>
<dbReference type="UniPathway" id="UPA00109">
    <property type="reaction ID" value="UER00181"/>
</dbReference>
<dbReference type="PRINTS" id="PR00662">
    <property type="entry name" value="G6PISOMERASE"/>
</dbReference>
<reference evidence="10 11" key="1">
    <citation type="submission" date="2017-07" db="EMBL/GenBank/DDBJ databases">
        <title>Leptospira spp. isolated from tropical soils.</title>
        <authorList>
            <person name="Thibeaux R."/>
            <person name="Iraola G."/>
            <person name="Ferres I."/>
            <person name="Bierque E."/>
            <person name="Girault D."/>
            <person name="Soupe-Gilbert M.-E."/>
            <person name="Picardeau M."/>
            <person name="Goarant C."/>
        </authorList>
    </citation>
    <scope>NUCLEOTIDE SEQUENCE [LARGE SCALE GENOMIC DNA]</scope>
    <source>
        <strain evidence="10 11">FH2-C-A2</strain>
    </source>
</reference>
<name>A0A2M9ZG45_9LEPT</name>
<dbReference type="PROSITE" id="PS00174">
    <property type="entry name" value="P_GLUCOSE_ISOMERASE_2"/>
    <property type="match status" value="1"/>
</dbReference>
<dbReference type="NCBIfam" id="NF010697">
    <property type="entry name" value="PRK14097.1"/>
    <property type="match status" value="1"/>
</dbReference>
<evidence type="ECO:0000256" key="1">
    <source>
        <dbReference type="ARBA" id="ARBA00004926"/>
    </source>
</evidence>
<sequence>MAFSLDLSDRFASEFIDPKVKEDLFRESGLALENLLSGKSPGSEFLGWIRLPRSKNRSELDRIISVSEKLRSFSETVVVIGIGGSYLGSRAVIEASQPYFFSPKLGQPEIVYAGHQLDSRYHSELVKYLENREFSVIVISKSGTTTEPALAFRLIWDSVRRKYGAGAKDRVVAITDESKGALRKMSEELGFETFVIPDDIGGRYSVLTPVGLFPIAVAGLDILKFWNGFEEAADALTGELKPDLNPACRYAAYRNAFYRSGKKLEVIANYDPSMHTFSEWWKQLYGESEGKQGLGIFPASVDLTTDLHSMGQYLQEGERSIFETVLYPERQKADLQIPSDPADLDGLNFLFGKSMGEVNKQAILGTLLAHSAGKVPCLEIRFPDTDIGSIGQLMYFFQLACGISGNILRVNPFDQPGVEAYKKNMFALLGKPGFEGLRKTLKDKGI</sequence>
<evidence type="ECO:0000313" key="10">
    <source>
        <dbReference type="EMBL" id="PJZ67365.1"/>
    </source>
</evidence>
<dbReference type="GO" id="GO:0006096">
    <property type="term" value="P:glycolytic process"/>
    <property type="evidence" value="ECO:0007669"/>
    <property type="project" value="UniProtKB-UniRule"/>
</dbReference>
<accession>A0A2M9ZG45</accession>
<evidence type="ECO:0000256" key="2">
    <source>
        <dbReference type="ARBA" id="ARBA00006604"/>
    </source>
</evidence>
<dbReference type="Gene3D" id="3.40.50.10490">
    <property type="entry name" value="Glucose-6-phosphate isomerase like protein, domain 1"/>
    <property type="match status" value="2"/>
</dbReference>
<evidence type="ECO:0000256" key="5">
    <source>
        <dbReference type="ARBA" id="ARBA00023152"/>
    </source>
</evidence>
<dbReference type="SUPFAM" id="SSF53697">
    <property type="entry name" value="SIS domain"/>
    <property type="match status" value="1"/>
</dbReference>
<dbReference type="EMBL" id="NPDT01000001">
    <property type="protein sequence ID" value="PJZ67365.1"/>
    <property type="molecule type" value="Genomic_DNA"/>
</dbReference>
<evidence type="ECO:0000256" key="8">
    <source>
        <dbReference type="HAMAP-Rule" id="MF_00473"/>
    </source>
</evidence>
<dbReference type="FunFam" id="3.40.50.10490:FF:000016">
    <property type="entry name" value="Glucose-6-phosphate isomerase"/>
    <property type="match status" value="1"/>
</dbReference>
<dbReference type="InterPro" id="IPR035476">
    <property type="entry name" value="SIS_PGI_1"/>
</dbReference>
<dbReference type="GO" id="GO:0048029">
    <property type="term" value="F:monosaccharide binding"/>
    <property type="evidence" value="ECO:0007669"/>
    <property type="project" value="TreeGrafter"/>
</dbReference>
<protein>
    <recommendedName>
        <fullName evidence="8">Glucose-6-phosphate isomerase</fullName>
        <shortName evidence="8">GPI</shortName>
        <ecNumber evidence="8">5.3.1.9</ecNumber>
    </recommendedName>
    <alternativeName>
        <fullName evidence="8">Phosphoglucose isomerase</fullName>
        <shortName evidence="8">PGI</shortName>
    </alternativeName>
    <alternativeName>
        <fullName evidence="8">Phosphohexose isomerase</fullName>
        <shortName evidence="8">PHI</shortName>
    </alternativeName>
</protein>
<dbReference type="GO" id="GO:0004347">
    <property type="term" value="F:glucose-6-phosphate isomerase activity"/>
    <property type="evidence" value="ECO:0007669"/>
    <property type="project" value="UniProtKB-UniRule"/>
</dbReference>
<dbReference type="HAMAP" id="MF_00473">
    <property type="entry name" value="G6P_isomerase"/>
    <property type="match status" value="1"/>
</dbReference>
<evidence type="ECO:0000256" key="7">
    <source>
        <dbReference type="ARBA" id="ARBA00029321"/>
    </source>
</evidence>
<dbReference type="Proteomes" id="UP000231912">
    <property type="component" value="Unassembled WGS sequence"/>
</dbReference>